<feature type="signal peptide" evidence="2">
    <location>
        <begin position="1"/>
        <end position="18"/>
    </location>
</feature>
<dbReference type="Proteomes" id="UP000177025">
    <property type="component" value="Unassembled WGS sequence"/>
</dbReference>
<feature type="compositionally biased region" description="Basic and acidic residues" evidence="1">
    <location>
        <begin position="201"/>
        <end position="213"/>
    </location>
</feature>
<organism evidence="3 4">
    <name type="scientific">candidate division WOR-3 bacterium RBG_13_43_14</name>
    <dbReference type="NCBI Taxonomy" id="1802590"/>
    <lineage>
        <taxon>Bacteria</taxon>
        <taxon>Bacteria division WOR-3</taxon>
    </lineage>
</organism>
<dbReference type="AlphaFoldDB" id="A0A1F4UF00"/>
<dbReference type="EMBL" id="MEUM01000018">
    <property type="protein sequence ID" value="OGC43502.1"/>
    <property type="molecule type" value="Genomic_DNA"/>
</dbReference>
<evidence type="ECO:0000313" key="4">
    <source>
        <dbReference type="Proteomes" id="UP000177025"/>
    </source>
</evidence>
<evidence type="ECO:0000256" key="2">
    <source>
        <dbReference type="SAM" id="SignalP"/>
    </source>
</evidence>
<gene>
    <name evidence="3" type="ORF">A2Y85_04295</name>
</gene>
<name>A0A1F4UF00_UNCW3</name>
<comment type="caution">
    <text evidence="3">The sequence shown here is derived from an EMBL/GenBank/DDBJ whole genome shotgun (WGS) entry which is preliminary data.</text>
</comment>
<keyword evidence="2" id="KW-0732">Signal</keyword>
<evidence type="ECO:0000256" key="1">
    <source>
        <dbReference type="SAM" id="MobiDB-lite"/>
    </source>
</evidence>
<feature type="region of interest" description="Disordered" evidence="1">
    <location>
        <begin position="201"/>
        <end position="329"/>
    </location>
</feature>
<feature type="chain" id="PRO_5009514838" description="DUF5667 domain-containing protein" evidence="2">
    <location>
        <begin position="19"/>
        <end position="329"/>
    </location>
</feature>
<evidence type="ECO:0008006" key="5">
    <source>
        <dbReference type="Google" id="ProtNLM"/>
    </source>
</evidence>
<sequence>MKRLILLALIAVPVFAFTADFIYNDYDNYDRGEYWEDEYWDDYYWSDGHWVYYPHGYYCVHYVWWYPWWWDWYWHRCHWAHNFHWDFFYAGYYVVWYENGGWWYRPRYGRWVRYQLPYSYHELRYKARERGYNLPDKPPREINIPYKESEVIRLSKEKDPEAFKRIEQEHKSGNLEKMRTDYVDKVKKEINVKNAEHRIDAIKNDNYKKEQDRNTMPTQFDNRTVDKNSSDKYLDNEKDNKSDDNGQPRIIKREKDHIDDSKGDVRPGPKDDRNESNNQNMEREKQDKDNESIKPPTKEKKPTPVPQNREERDRAPNNIPSKKDREKSR</sequence>
<evidence type="ECO:0000313" key="3">
    <source>
        <dbReference type="EMBL" id="OGC43502.1"/>
    </source>
</evidence>
<accession>A0A1F4UF00</accession>
<feature type="compositionally biased region" description="Basic and acidic residues" evidence="1">
    <location>
        <begin position="223"/>
        <end position="329"/>
    </location>
</feature>
<protein>
    <recommendedName>
        <fullName evidence="5">DUF5667 domain-containing protein</fullName>
    </recommendedName>
</protein>
<reference evidence="3 4" key="1">
    <citation type="journal article" date="2016" name="Nat. Commun.">
        <title>Thousands of microbial genomes shed light on interconnected biogeochemical processes in an aquifer system.</title>
        <authorList>
            <person name="Anantharaman K."/>
            <person name="Brown C.T."/>
            <person name="Hug L.A."/>
            <person name="Sharon I."/>
            <person name="Castelle C.J."/>
            <person name="Probst A.J."/>
            <person name="Thomas B.C."/>
            <person name="Singh A."/>
            <person name="Wilkins M.J."/>
            <person name="Karaoz U."/>
            <person name="Brodie E.L."/>
            <person name="Williams K.H."/>
            <person name="Hubbard S.S."/>
            <person name="Banfield J.F."/>
        </authorList>
    </citation>
    <scope>NUCLEOTIDE SEQUENCE [LARGE SCALE GENOMIC DNA]</scope>
</reference>
<proteinExistence type="predicted"/>